<evidence type="ECO:0000256" key="1">
    <source>
        <dbReference type="SAM" id="MobiDB-lite"/>
    </source>
</evidence>
<feature type="region of interest" description="Disordered" evidence="1">
    <location>
        <begin position="1"/>
        <end position="20"/>
    </location>
</feature>
<protein>
    <submittedName>
        <fullName evidence="2">Uncharacterized protein</fullName>
    </submittedName>
</protein>
<keyword evidence="3" id="KW-1185">Reference proteome</keyword>
<dbReference type="EMBL" id="JAQOSP010000133">
    <property type="protein sequence ID" value="MDJ1171888.1"/>
    <property type="molecule type" value="Genomic_DNA"/>
</dbReference>
<feature type="compositionally biased region" description="Polar residues" evidence="1">
    <location>
        <begin position="1"/>
        <end position="11"/>
    </location>
</feature>
<organism evidence="2 3">
    <name type="scientific">Roseofilum acuticapitatum BLCC-M154</name>
    <dbReference type="NCBI Taxonomy" id="3022444"/>
    <lineage>
        <taxon>Bacteria</taxon>
        <taxon>Bacillati</taxon>
        <taxon>Cyanobacteriota</taxon>
        <taxon>Cyanophyceae</taxon>
        <taxon>Desertifilales</taxon>
        <taxon>Desertifilaceae</taxon>
        <taxon>Roseofilum</taxon>
        <taxon>Roseofilum acuticapitatum</taxon>
    </lineage>
</organism>
<evidence type="ECO:0000313" key="2">
    <source>
        <dbReference type="EMBL" id="MDJ1171888.1"/>
    </source>
</evidence>
<gene>
    <name evidence="2" type="ORF">PMG71_20880</name>
</gene>
<dbReference type="RefSeq" id="WP_283755642.1">
    <property type="nucleotide sequence ID" value="NZ_JAQOSP010000133.1"/>
</dbReference>
<proteinExistence type="predicted"/>
<accession>A0ABT7AYB4</accession>
<evidence type="ECO:0000313" key="3">
    <source>
        <dbReference type="Proteomes" id="UP001235303"/>
    </source>
</evidence>
<dbReference type="Gene3D" id="1.25.40.620">
    <property type="match status" value="1"/>
</dbReference>
<name>A0ABT7AYB4_9CYAN</name>
<sequence>MKSALYSTLRSPSLAGPTFRHRSDKEVDYRYLQHLLQQQQWKEADDELRRPRFFS</sequence>
<dbReference type="Proteomes" id="UP001235303">
    <property type="component" value="Unassembled WGS sequence"/>
</dbReference>
<reference evidence="2 3" key="1">
    <citation type="submission" date="2023-01" db="EMBL/GenBank/DDBJ databases">
        <title>Novel diversity within Roseofilum (Cyanobacteria; Desertifilaceae) from marine benthic mats with descriptions of four novel species.</title>
        <authorList>
            <person name="Wang Y."/>
            <person name="Berthold D.E."/>
            <person name="Hu J."/>
            <person name="Lefler F.W."/>
            <person name="Laughinghouse H.D. IV."/>
        </authorList>
    </citation>
    <scope>NUCLEOTIDE SEQUENCE [LARGE SCALE GENOMIC DNA]</scope>
    <source>
        <strain evidence="2 3">BLCC-M154</strain>
    </source>
</reference>
<dbReference type="InterPro" id="IPR037215">
    <property type="entry name" value="GUN4-like_sf"/>
</dbReference>
<dbReference type="SUPFAM" id="SSF140869">
    <property type="entry name" value="GUN4-like"/>
    <property type="match status" value="1"/>
</dbReference>
<comment type="caution">
    <text evidence="2">The sequence shown here is derived from an EMBL/GenBank/DDBJ whole genome shotgun (WGS) entry which is preliminary data.</text>
</comment>